<feature type="transmembrane region" description="Helical" evidence="6">
    <location>
        <begin position="67"/>
        <end position="86"/>
    </location>
</feature>
<feature type="compositionally biased region" description="Basic and acidic residues" evidence="5">
    <location>
        <begin position="439"/>
        <end position="453"/>
    </location>
</feature>
<feature type="transmembrane region" description="Helical" evidence="6">
    <location>
        <begin position="92"/>
        <end position="116"/>
    </location>
</feature>
<comment type="subcellular location">
    <subcellularLocation>
        <location evidence="1">Membrane</location>
    </subcellularLocation>
</comment>
<organism evidence="8 9">
    <name type="scientific">Modestobacter roseus</name>
    <dbReference type="NCBI Taxonomy" id="1181884"/>
    <lineage>
        <taxon>Bacteria</taxon>
        <taxon>Bacillati</taxon>
        <taxon>Actinomycetota</taxon>
        <taxon>Actinomycetes</taxon>
        <taxon>Geodermatophilales</taxon>
        <taxon>Geodermatophilaceae</taxon>
        <taxon>Modestobacter</taxon>
    </lineage>
</organism>
<dbReference type="AlphaFoldDB" id="A0A562IKK4"/>
<dbReference type="Pfam" id="PF00924">
    <property type="entry name" value="MS_channel_2nd"/>
    <property type="match status" value="1"/>
</dbReference>
<gene>
    <name evidence="8" type="ORF">JD78_00048</name>
</gene>
<feature type="domain" description="Mechanosensitive ion channel MscS" evidence="7">
    <location>
        <begin position="192"/>
        <end position="258"/>
    </location>
</feature>
<feature type="region of interest" description="Disordered" evidence="5">
    <location>
        <begin position="351"/>
        <end position="453"/>
    </location>
</feature>
<proteinExistence type="predicted"/>
<dbReference type="InterPro" id="IPR006685">
    <property type="entry name" value="MscS_channel_2nd"/>
</dbReference>
<evidence type="ECO:0000256" key="4">
    <source>
        <dbReference type="ARBA" id="ARBA00023136"/>
    </source>
</evidence>
<dbReference type="GO" id="GO:0055085">
    <property type="term" value="P:transmembrane transport"/>
    <property type="evidence" value="ECO:0007669"/>
    <property type="project" value="InterPro"/>
</dbReference>
<reference evidence="8 9" key="1">
    <citation type="submission" date="2019-07" db="EMBL/GenBank/DDBJ databases">
        <title>R&amp;d 2014.</title>
        <authorList>
            <person name="Klenk H.-P."/>
        </authorList>
    </citation>
    <scope>NUCLEOTIDE SEQUENCE [LARGE SCALE GENOMIC DNA]</scope>
    <source>
        <strain evidence="8 9">DSM 45764</strain>
    </source>
</reference>
<dbReference type="InterPro" id="IPR010920">
    <property type="entry name" value="LSM_dom_sf"/>
</dbReference>
<sequence>MLTTLLAADDGAVTEVLPTSTWLLLLVVAGAALVAWLIALVVGVVITRFARSSPALADLSRRGRRPFRLFVVLLALTVVLDAAPGVGDWRDVAVRVLGLALIAVAAWLVAVGAFVIEDMALARYDVDVVDNRHARRVRTQVTLVRRLTVAVIAVLAIAGMLLTFPSARAAGTSILASAGLLSVVAGLAAQTSLANVFAGMQLAFTDAIRVDDVVVIEDEWGRIEEITLTYVVVHIWDDRRMVLPSTYFTTTPFQNWTRKESAVLGSVELDVDWTVPFDEMRTELVRLVEGDELWDRRVQVLQVTDAVGSVVRVRVLVSAKDGPTLFDLRCHVREGLVRWLQREHPDGLPRVRYEGFAGSPSPAAGSPSPAAGPPAPTRPAPAEPTPVPTRPTPLPVGDGGDQEGRPAPAPGPQTGLFTGSVEALERSRAFTGPSEEELADRAREDADRRPAGE</sequence>
<dbReference type="SUPFAM" id="SSF50182">
    <property type="entry name" value="Sm-like ribonucleoproteins"/>
    <property type="match status" value="1"/>
</dbReference>
<dbReference type="InterPro" id="IPR023408">
    <property type="entry name" value="MscS_beta-dom_sf"/>
</dbReference>
<feature type="compositionally biased region" description="Low complexity" evidence="5">
    <location>
        <begin position="357"/>
        <end position="369"/>
    </location>
</feature>
<feature type="compositionally biased region" description="Pro residues" evidence="5">
    <location>
        <begin position="370"/>
        <end position="394"/>
    </location>
</feature>
<dbReference type="PANTHER" id="PTHR30566">
    <property type="entry name" value="YNAI-RELATED MECHANOSENSITIVE ION CHANNEL"/>
    <property type="match status" value="1"/>
</dbReference>
<dbReference type="Gene3D" id="2.30.30.60">
    <property type="match status" value="1"/>
</dbReference>
<dbReference type="GO" id="GO:0016020">
    <property type="term" value="C:membrane"/>
    <property type="evidence" value="ECO:0007669"/>
    <property type="project" value="UniProtKB-SubCell"/>
</dbReference>
<comment type="caution">
    <text evidence="8">The sequence shown here is derived from an EMBL/GenBank/DDBJ whole genome shotgun (WGS) entry which is preliminary data.</text>
</comment>
<dbReference type="RefSeq" id="WP_208103931.1">
    <property type="nucleotide sequence ID" value="NZ_JABGDC010000002.1"/>
</dbReference>
<evidence type="ECO:0000256" key="3">
    <source>
        <dbReference type="ARBA" id="ARBA00022989"/>
    </source>
</evidence>
<feature type="transmembrane region" description="Helical" evidence="6">
    <location>
        <begin position="170"/>
        <end position="189"/>
    </location>
</feature>
<accession>A0A562IKK4</accession>
<keyword evidence="9" id="KW-1185">Reference proteome</keyword>
<dbReference type="EMBL" id="VLKF01000001">
    <property type="protein sequence ID" value="TWH71551.1"/>
    <property type="molecule type" value="Genomic_DNA"/>
</dbReference>
<keyword evidence="4 6" id="KW-0472">Membrane</keyword>
<feature type="transmembrane region" description="Helical" evidence="6">
    <location>
        <begin position="143"/>
        <end position="164"/>
    </location>
</feature>
<evidence type="ECO:0000256" key="2">
    <source>
        <dbReference type="ARBA" id="ARBA00022692"/>
    </source>
</evidence>
<evidence type="ECO:0000256" key="6">
    <source>
        <dbReference type="SAM" id="Phobius"/>
    </source>
</evidence>
<protein>
    <submittedName>
        <fullName evidence="8">Mechanosensitive ion channel-like protein</fullName>
    </submittedName>
</protein>
<evidence type="ECO:0000313" key="9">
    <source>
        <dbReference type="Proteomes" id="UP000321490"/>
    </source>
</evidence>
<evidence type="ECO:0000313" key="8">
    <source>
        <dbReference type="EMBL" id="TWH71551.1"/>
    </source>
</evidence>
<evidence type="ECO:0000256" key="1">
    <source>
        <dbReference type="ARBA" id="ARBA00004370"/>
    </source>
</evidence>
<keyword evidence="3 6" id="KW-1133">Transmembrane helix</keyword>
<dbReference type="PANTHER" id="PTHR30566:SF25">
    <property type="entry name" value="INNER MEMBRANE PROTEIN"/>
    <property type="match status" value="1"/>
</dbReference>
<evidence type="ECO:0000256" key="5">
    <source>
        <dbReference type="SAM" id="MobiDB-lite"/>
    </source>
</evidence>
<dbReference type="Gene3D" id="1.10.287.1260">
    <property type="match status" value="1"/>
</dbReference>
<dbReference type="Proteomes" id="UP000321490">
    <property type="component" value="Unassembled WGS sequence"/>
</dbReference>
<keyword evidence="2 6" id="KW-0812">Transmembrane</keyword>
<evidence type="ECO:0000259" key="7">
    <source>
        <dbReference type="Pfam" id="PF00924"/>
    </source>
</evidence>
<name>A0A562IKK4_9ACTN</name>
<feature type="transmembrane region" description="Helical" evidence="6">
    <location>
        <begin position="22"/>
        <end position="46"/>
    </location>
</feature>